<dbReference type="InterPro" id="IPR008254">
    <property type="entry name" value="Flavodoxin/NO_synth"/>
</dbReference>
<name>E0S333_BUTPB</name>
<dbReference type="Gene3D" id="3.40.50.360">
    <property type="match status" value="1"/>
</dbReference>
<dbReference type="GO" id="GO:0010181">
    <property type="term" value="F:FMN binding"/>
    <property type="evidence" value="ECO:0007669"/>
    <property type="project" value="InterPro"/>
</dbReference>
<dbReference type="SUPFAM" id="SSF52218">
    <property type="entry name" value="Flavoproteins"/>
    <property type="match status" value="1"/>
</dbReference>
<organism evidence="2 3">
    <name type="scientific">Butyrivibrio proteoclasticus (strain ATCC 51982 / DSM 14932 / B316)</name>
    <name type="common">Clostridium proteoclasticum</name>
    <dbReference type="NCBI Taxonomy" id="515622"/>
    <lineage>
        <taxon>Bacteria</taxon>
        <taxon>Bacillati</taxon>
        <taxon>Bacillota</taxon>
        <taxon>Clostridia</taxon>
        <taxon>Lachnospirales</taxon>
        <taxon>Lachnospiraceae</taxon>
        <taxon>Butyrivibrio</taxon>
    </lineage>
</organism>
<dbReference type="PANTHER" id="PTHR39201">
    <property type="entry name" value="EXPORTED PROTEIN-RELATED"/>
    <property type="match status" value="1"/>
</dbReference>
<evidence type="ECO:0000313" key="3">
    <source>
        <dbReference type="Proteomes" id="UP000001299"/>
    </source>
</evidence>
<dbReference type="STRING" id="515622.bpr_III129"/>
<dbReference type="KEGG" id="bpb:bpr_III129"/>
<accession>E0S333</accession>
<dbReference type="PROSITE" id="PS50902">
    <property type="entry name" value="FLAVODOXIN_LIKE"/>
    <property type="match status" value="1"/>
</dbReference>
<reference evidence="2 3" key="1">
    <citation type="journal article" date="2010" name="PLoS ONE">
        <title>The glycobiome of the rumen bacterium Butyrivibrio proteoclasticus B316(T) highlights adaptation to a polysaccharide-rich environment.</title>
        <authorList>
            <person name="Kelly W.J."/>
            <person name="Leahy S.C."/>
            <person name="Altermann E."/>
            <person name="Yeoman C.J."/>
            <person name="Dunne J.C."/>
            <person name="Kong Z."/>
            <person name="Pacheco D.M."/>
            <person name="Li D."/>
            <person name="Noel S.J."/>
            <person name="Moon C.D."/>
            <person name="Cookson A.L."/>
            <person name="Attwood G.T."/>
        </authorList>
    </citation>
    <scope>NUCLEOTIDE SEQUENCE [LARGE SCALE GENOMIC DNA]</scope>
    <source>
        <strain evidence="3">ATCC 51982 / DSM 14932 / B316</strain>
    </source>
</reference>
<dbReference type="PANTHER" id="PTHR39201:SF1">
    <property type="entry name" value="FLAVODOXIN-LIKE DOMAIN-CONTAINING PROTEIN"/>
    <property type="match status" value="1"/>
</dbReference>
<dbReference type="Pfam" id="PF12682">
    <property type="entry name" value="Flavodoxin_4"/>
    <property type="match status" value="1"/>
</dbReference>
<proteinExistence type="predicted"/>
<evidence type="ECO:0000259" key="1">
    <source>
        <dbReference type="PROSITE" id="PS50902"/>
    </source>
</evidence>
<dbReference type="GO" id="GO:0016651">
    <property type="term" value="F:oxidoreductase activity, acting on NAD(P)H"/>
    <property type="evidence" value="ECO:0007669"/>
    <property type="project" value="UniProtKB-ARBA"/>
</dbReference>
<dbReference type="HOGENOM" id="CLU_068890_1_2_9"/>
<dbReference type="AlphaFoldDB" id="E0S333"/>
<dbReference type="RefSeq" id="WP_013282465.1">
    <property type="nucleotide sequence ID" value="NC_014388.1"/>
</dbReference>
<sequence length="163" mass="18037">MKTIIVYYSLEGNTEYVVNAISGKLSADVLKLAPKKAYSDKGFSKFFWGGKSAVMAETPELEPYNVDLSQYDQVVIGFPVWAGTFTPPIRTFVKDNKAALKGKRISAFACQSGAGAEKAFAKLRDYIGIDEFYANIILIDPKAKPSEQNDLTIDTFCKKLQND</sequence>
<gene>
    <name evidence="2" type="ordered locus">bpr_III129</name>
</gene>
<dbReference type="InterPro" id="IPR029039">
    <property type="entry name" value="Flavoprotein-like_sf"/>
</dbReference>
<protein>
    <submittedName>
        <fullName evidence="2">Flavodoxin family protein</fullName>
    </submittedName>
</protein>
<dbReference type="eggNOG" id="COG0716">
    <property type="taxonomic scope" value="Bacteria"/>
</dbReference>
<feature type="domain" description="Flavodoxin-like" evidence="1">
    <location>
        <begin position="3"/>
        <end position="161"/>
    </location>
</feature>
<evidence type="ECO:0000313" key="2">
    <source>
        <dbReference type="EMBL" id="ADL35815.1"/>
    </source>
</evidence>
<dbReference type="Proteomes" id="UP000001299">
    <property type="component" value="Chromosome 2"/>
</dbReference>
<keyword evidence="3" id="KW-1185">Reference proteome</keyword>
<dbReference type="EMBL" id="CP001811">
    <property type="protein sequence ID" value="ADL35815.1"/>
    <property type="molecule type" value="Genomic_DNA"/>
</dbReference>